<dbReference type="GO" id="GO:0003677">
    <property type="term" value="F:DNA binding"/>
    <property type="evidence" value="ECO:0007669"/>
    <property type="project" value="UniProtKB-KW"/>
</dbReference>
<dbReference type="EMBL" id="CP021661">
    <property type="protein sequence ID" value="AWK15644.1"/>
    <property type="molecule type" value="Genomic_DNA"/>
</dbReference>
<proteinExistence type="predicted"/>
<name>A0A2U8IBB1_9GAMM</name>
<dbReference type="SUPFAM" id="SSF46894">
    <property type="entry name" value="C-terminal effector domain of the bipartite response regulators"/>
    <property type="match status" value="1"/>
</dbReference>
<keyword evidence="4" id="KW-1185">Reference proteome</keyword>
<dbReference type="KEGG" id="fsm:CCS41_14625"/>
<dbReference type="InterPro" id="IPR000792">
    <property type="entry name" value="Tscrpt_reg_LuxR_C"/>
</dbReference>
<dbReference type="Proteomes" id="UP000261875">
    <property type="component" value="Plasmid p5D_Fsymbiotica-2"/>
</dbReference>
<evidence type="ECO:0000313" key="3">
    <source>
        <dbReference type="EMBL" id="AWK15644.1"/>
    </source>
</evidence>
<dbReference type="InterPro" id="IPR036388">
    <property type="entry name" value="WH-like_DNA-bd_sf"/>
</dbReference>
<evidence type="ECO:0000313" key="4">
    <source>
        <dbReference type="Proteomes" id="UP000261875"/>
    </source>
</evidence>
<feature type="domain" description="HTH luxR-type" evidence="2">
    <location>
        <begin position="124"/>
        <end position="189"/>
    </location>
</feature>
<protein>
    <recommendedName>
        <fullName evidence="2">HTH luxR-type domain-containing protein</fullName>
    </recommendedName>
</protein>
<accession>A0A2U8IBB1</accession>
<gene>
    <name evidence="3" type="ORF">CCS41_14625</name>
</gene>
<dbReference type="SMART" id="SM00421">
    <property type="entry name" value="HTH_LUXR"/>
    <property type="match status" value="1"/>
</dbReference>
<dbReference type="PROSITE" id="PS50043">
    <property type="entry name" value="HTH_LUXR_2"/>
    <property type="match status" value="1"/>
</dbReference>
<keyword evidence="1" id="KW-0238">DNA-binding</keyword>
<evidence type="ECO:0000256" key="1">
    <source>
        <dbReference type="ARBA" id="ARBA00023125"/>
    </source>
</evidence>
<keyword evidence="3" id="KW-0614">Plasmid</keyword>
<sequence length="212" mass="24020">MNKSLMLTCLHSTDPCGLTDAASTIYANPPLCELLGKTDSTVPSHAMTVFQAQEKQTRTQQSLLSVLNILPYGLEQIIQPYLFDFFPLFDEDGNCNGVFCYARPFPFFSLLECVDKKSPRLATVQQPNKTFTKKEWEIIFFLLNRLGKKEIAKKLNRSPRTIENKLYIIYKKLGVGYSSQVRNFCQLKGIDNYIPSKFLSTGSHVISVSARS</sequence>
<dbReference type="GO" id="GO:0006355">
    <property type="term" value="P:regulation of DNA-templated transcription"/>
    <property type="evidence" value="ECO:0007669"/>
    <property type="project" value="InterPro"/>
</dbReference>
<dbReference type="Pfam" id="PF00196">
    <property type="entry name" value="GerE"/>
    <property type="match status" value="1"/>
</dbReference>
<evidence type="ECO:0000259" key="2">
    <source>
        <dbReference type="PROSITE" id="PS50043"/>
    </source>
</evidence>
<dbReference type="OrthoDB" id="6191871at2"/>
<dbReference type="InterPro" id="IPR016032">
    <property type="entry name" value="Sig_transdc_resp-reg_C-effctor"/>
</dbReference>
<dbReference type="Gene3D" id="1.10.10.10">
    <property type="entry name" value="Winged helix-like DNA-binding domain superfamily/Winged helix DNA-binding domain"/>
    <property type="match status" value="1"/>
</dbReference>
<dbReference type="CDD" id="cd06170">
    <property type="entry name" value="LuxR_C_like"/>
    <property type="match status" value="1"/>
</dbReference>
<organism evidence="3 4">
    <name type="scientific">Candidatus Fukatsuia symbiotica</name>
    <dbReference type="NCBI Taxonomy" id="1878942"/>
    <lineage>
        <taxon>Bacteria</taxon>
        <taxon>Pseudomonadati</taxon>
        <taxon>Pseudomonadota</taxon>
        <taxon>Gammaproteobacteria</taxon>
        <taxon>Enterobacterales</taxon>
        <taxon>Yersiniaceae</taxon>
        <taxon>Candidatus Fukatsuia</taxon>
    </lineage>
</organism>
<reference evidence="3 4" key="1">
    <citation type="submission" date="2017-05" db="EMBL/GenBank/DDBJ databases">
        <title>Genome sequence of Candidatus Fukatsuia symbiotica and Candidatus Hamiltonella defensa from Acyrthosiphon pisum strain 5D.</title>
        <authorList>
            <person name="Patel V.A."/>
            <person name="Chevignon G."/>
            <person name="Russell J.A."/>
            <person name="Oliver K.M."/>
        </authorList>
    </citation>
    <scope>NUCLEOTIDE SEQUENCE [LARGE SCALE GENOMIC DNA]</scope>
    <source>
        <strain evidence="3 4">5D</strain>
        <plasmid evidence="3 4">p5D_Fsymbiotica-2</plasmid>
    </source>
</reference>
<dbReference type="RefSeq" id="WP_119797947.1">
    <property type="nucleotide sequence ID" value="NZ_CP021661.1"/>
</dbReference>
<dbReference type="AlphaFoldDB" id="A0A2U8IBB1"/>
<geneLocation type="plasmid" evidence="3 4">
    <name>p5D_Fsymbiotica-2</name>
</geneLocation>